<dbReference type="Pfam" id="PF13424">
    <property type="entry name" value="TPR_12"/>
    <property type="match status" value="1"/>
</dbReference>
<evidence type="ECO:0000256" key="3">
    <source>
        <dbReference type="ARBA" id="ARBA00022553"/>
    </source>
</evidence>
<reference evidence="10 11" key="1">
    <citation type="submission" date="2019-09" db="EMBL/GenBank/DDBJ databases">
        <title>Chitinophaga ginsengihumi sp. nov., isolated from soil of ginseng rhizosphere.</title>
        <authorList>
            <person name="Lee J."/>
        </authorList>
    </citation>
    <scope>NUCLEOTIDE SEQUENCE [LARGE SCALE GENOMIC DNA]</scope>
    <source>
        <strain evidence="10 11">BN140078</strain>
    </source>
</reference>
<dbReference type="CDD" id="cd00082">
    <property type="entry name" value="HisKA"/>
    <property type="match status" value="1"/>
</dbReference>
<dbReference type="InterPro" id="IPR005467">
    <property type="entry name" value="His_kinase_dom"/>
</dbReference>
<keyword evidence="11" id="KW-1185">Reference proteome</keyword>
<dbReference type="Proteomes" id="UP000324611">
    <property type="component" value="Unassembled WGS sequence"/>
</dbReference>
<accession>A0A5B2VIW4</accession>
<dbReference type="PRINTS" id="PR00344">
    <property type="entry name" value="BCTRLSENSOR"/>
</dbReference>
<feature type="transmembrane region" description="Helical" evidence="7">
    <location>
        <begin position="363"/>
        <end position="386"/>
    </location>
</feature>
<keyword evidence="7" id="KW-0812">Transmembrane</keyword>
<keyword evidence="4" id="KW-0808">Transferase</keyword>
<evidence type="ECO:0000313" key="10">
    <source>
        <dbReference type="EMBL" id="KAA2238470.1"/>
    </source>
</evidence>
<dbReference type="SMART" id="SM00028">
    <property type="entry name" value="TPR"/>
    <property type="match status" value="4"/>
</dbReference>
<keyword evidence="6" id="KW-0175">Coiled coil</keyword>
<evidence type="ECO:0000256" key="7">
    <source>
        <dbReference type="SAM" id="Phobius"/>
    </source>
</evidence>
<keyword evidence="3" id="KW-0597">Phosphoprotein</keyword>
<dbReference type="SUPFAM" id="SSF47384">
    <property type="entry name" value="Homodimeric domain of signal transducing histidine kinase"/>
    <property type="match status" value="1"/>
</dbReference>
<feature type="coiled-coil region" evidence="6">
    <location>
        <begin position="325"/>
        <end position="352"/>
    </location>
</feature>
<evidence type="ECO:0000256" key="5">
    <source>
        <dbReference type="ARBA" id="ARBA00022777"/>
    </source>
</evidence>
<sequence length="665" mass="76444">MRVRRFLYLGYTCTLLFLVRPAFSAPANADSLLLALKRHALRDTTRVKLLNQLGRAYFNRDADLVAAYAKEAMHLSDSLHYEEGSIRAARNLALVENSKGNLDKQMDMTLGALRLAEKAGLLHLAGILNNDIGNILIEQNNPAEALRYLKKSLFIKKRFHEQPEIAKSLNNIGSCYMQLEQLDSALCYLEASEEVKLRLHDQQGLGFTYENMGLIYIKRGMYQVALKYLQQSQEHFRTADYPPGLGKSWLNLAKVNTLLQHYVVAEQQLAEAARINASMKNARNEMIYYHYLAQLDSSRHNYIAALEHYNHFTDLKEKYFAVEKAKFIANTREKYESEKKQRENQLLKIEQHAHLSTIHQQRILMGVCALLLAILFVITIMLYRMYKRQQELYRQLNSKNEEVSSQNSIITAQNVTLGNLNQVKDKIFSVISHDLRSPLSILEGMLFLLRDKKMPTAQFQVFTDELWRDMKNTAYMMDNLLNWASSQMKGIRVKADDFEFTAIFKREFELLQALSRQKEVHLTHQFQQPVLVYADADMIKVVLRNLINNAIKFTPAGRGVHISGQVRNGFLEVCVQDHGIGIPERDQHKVFSNIYYSTPGTQHEKGCGLGLPLSRDFVELNNGRIWFQSRQGVGTSFYFTIPLAEEEGEPQEYPRVIQAGVTMDN</sequence>
<feature type="chain" id="PRO_5022718007" description="histidine kinase" evidence="8">
    <location>
        <begin position="25"/>
        <end position="665"/>
    </location>
</feature>
<dbReference type="InterPro" id="IPR003661">
    <property type="entry name" value="HisK_dim/P_dom"/>
</dbReference>
<feature type="signal peptide" evidence="8">
    <location>
        <begin position="1"/>
        <end position="24"/>
    </location>
</feature>
<dbReference type="RefSeq" id="WP_149839650.1">
    <property type="nucleotide sequence ID" value="NZ_VUOC01000004.1"/>
</dbReference>
<dbReference type="Gene3D" id="3.30.565.10">
    <property type="entry name" value="Histidine kinase-like ATPase, C-terminal domain"/>
    <property type="match status" value="1"/>
</dbReference>
<dbReference type="InterPro" id="IPR004358">
    <property type="entry name" value="Sig_transdc_His_kin-like_C"/>
</dbReference>
<keyword evidence="7" id="KW-1133">Transmembrane helix</keyword>
<keyword evidence="5 10" id="KW-0418">Kinase</keyword>
<comment type="caution">
    <text evidence="10">The sequence shown here is derived from an EMBL/GenBank/DDBJ whole genome shotgun (WGS) entry which is preliminary data.</text>
</comment>
<dbReference type="Pfam" id="PF02518">
    <property type="entry name" value="HATPase_c"/>
    <property type="match status" value="1"/>
</dbReference>
<dbReference type="Gene3D" id="1.25.40.10">
    <property type="entry name" value="Tetratricopeptide repeat domain"/>
    <property type="match status" value="1"/>
</dbReference>
<dbReference type="SUPFAM" id="SSF55874">
    <property type="entry name" value="ATPase domain of HSP90 chaperone/DNA topoisomerase II/histidine kinase"/>
    <property type="match status" value="1"/>
</dbReference>
<dbReference type="SUPFAM" id="SSF48452">
    <property type="entry name" value="TPR-like"/>
    <property type="match status" value="2"/>
</dbReference>
<dbReference type="AlphaFoldDB" id="A0A5B2VIW4"/>
<feature type="domain" description="Histidine kinase" evidence="9">
    <location>
        <begin position="430"/>
        <end position="645"/>
    </location>
</feature>
<dbReference type="PROSITE" id="PS50109">
    <property type="entry name" value="HIS_KIN"/>
    <property type="match status" value="1"/>
</dbReference>
<keyword evidence="8" id="KW-0732">Signal</keyword>
<gene>
    <name evidence="10" type="ORF">F0L74_19790</name>
</gene>
<proteinExistence type="predicted"/>
<dbReference type="InterPro" id="IPR011990">
    <property type="entry name" value="TPR-like_helical_dom_sf"/>
</dbReference>
<evidence type="ECO:0000313" key="11">
    <source>
        <dbReference type="Proteomes" id="UP000324611"/>
    </source>
</evidence>
<dbReference type="FunFam" id="3.30.565.10:FF:000006">
    <property type="entry name" value="Sensor histidine kinase WalK"/>
    <property type="match status" value="1"/>
</dbReference>
<evidence type="ECO:0000256" key="1">
    <source>
        <dbReference type="ARBA" id="ARBA00000085"/>
    </source>
</evidence>
<evidence type="ECO:0000259" key="9">
    <source>
        <dbReference type="PROSITE" id="PS50109"/>
    </source>
</evidence>
<dbReference type="SMART" id="SM00387">
    <property type="entry name" value="HATPase_c"/>
    <property type="match status" value="1"/>
</dbReference>
<organism evidence="10 11">
    <name type="scientific">Chitinophaga agrisoli</name>
    <dbReference type="NCBI Taxonomy" id="2607653"/>
    <lineage>
        <taxon>Bacteria</taxon>
        <taxon>Pseudomonadati</taxon>
        <taxon>Bacteroidota</taxon>
        <taxon>Chitinophagia</taxon>
        <taxon>Chitinophagales</taxon>
        <taxon>Chitinophagaceae</taxon>
        <taxon>Chitinophaga</taxon>
    </lineage>
</organism>
<evidence type="ECO:0000256" key="8">
    <source>
        <dbReference type="SAM" id="SignalP"/>
    </source>
</evidence>
<dbReference type="EMBL" id="VUOC01000004">
    <property type="protein sequence ID" value="KAA2238470.1"/>
    <property type="molecule type" value="Genomic_DNA"/>
</dbReference>
<dbReference type="PANTHER" id="PTHR43547:SF2">
    <property type="entry name" value="HYBRID SIGNAL TRANSDUCTION HISTIDINE KINASE C"/>
    <property type="match status" value="1"/>
</dbReference>
<dbReference type="EC" id="2.7.13.3" evidence="2"/>
<protein>
    <recommendedName>
        <fullName evidence="2">histidine kinase</fullName>
        <ecNumber evidence="2">2.7.13.3</ecNumber>
    </recommendedName>
</protein>
<dbReference type="InterPro" id="IPR036890">
    <property type="entry name" value="HATPase_C_sf"/>
</dbReference>
<evidence type="ECO:0000256" key="2">
    <source>
        <dbReference type="ARBA" id="ARBA00012438"/>
    </source>
</evidence>
<dbReference type="PANTHER" id="PTHR43547">
    <property type="entry name" value="TWO-COMPONENT HISTIDINE KINASE"/>
    <property type="match status" value="1"/>
</dbReference>
<comment type="catalytic activity">
    <reaction evidence="1">
        <text>ATP + protein L-histidine = ADP + protein N-phospho-L-histidine.</text>
        <dbReference type="EC" id="2.7.13.3"/>
    </reaction>
</comment>
<dbReference type="Gene3D" id="1.10.287.130">
    <property type="match status" value="1"/>
</dbReference>
<evidence type="ECO:0000256" key="4">
    <source>
        <dbReference type="ARBA" id="ARBA00022679"/>
    </source>
</evidence>
<dbReference type="InterPro" id="IPR019734">
    <property type="entry name" value="TPR_rpt"/>
</dbReference>
<dbReference type="InterPro" id="IPR003594">
    <property type="entry name" value="HATPase_dom"/>
</dbReference>
<keyword evidence="7" id="KW-0472">Membrane</keyword>
<reference evidence="10 11" key="2">
    <citation type="submission" date="2019-09" db="EMBL/GenBank/DDBJ databases">
        <authorList>
            <person name="Jin C."/>
        </authorList>
    </citation>
    <scope>NUCLEOTIDE SEQUENCE [LARGE SCALE GENOMIC DNA]</scope>
    <source>
        <strain evidence="10 11">BN140078</strain>
    </source>
</reference>
<dbReference type="InterPro" id="IPR036097">
    <property type="entry name" value="HisK_dim/P_sf"/>
</dbReference>
<evidence type="ECO:0000256" key="6">
    <source>
        <dbReference type="SAM" id="Coils"/>
    </source>
</evidence>
<dbReference type="GO" id="GO:0000155">
    <property type="term" value="F:phosphorelay sensor kinase activity"/>
    <property type="evidence" value="ECO:0007669"/>
    <property type="project" value="InterPro"/>
</dbReference>
<name>A0A5B2VIW4_9BACT</name>